<organism evidence="7 8">
    <name type="scientific">Thiohalophilus thiocyanatoxydans</name>
    <dbReference type="NCBI Taxonomy" id="381308"/>
    <lineage>
        <taxon>Bacteria</taxon>
        <taxon>Pseudomonadati</taxon>
        <taxon>Pseudomonadota</taxon>
        <taxon>Gammaproteobacteria</taxon>
        <taxon>Thiohalomonadales</taxon>
        <taxon>Thiohalophilaceae</taxon>
        <taxon>Thiohalophilus</taxon>
    </lineage>
</organism>
<dbReference type="GO" id="GO:0005829">
    <property type="term" value="C:cytosol"/>
    <property type="evidence" value="ECO:0007669"/>
    <property type="project" value="TreeGrafter"/>
</dbReference>
<comment type="caution">
    <text evidence="6">Lacks conserved residue(s) required for the propagation of feature annotation.</text>
</comment>
<evidence type="ECO:0000256" key="5">
    <source>
        <dbReference type="ARBA" id="ARBA00022691"/>
    </source>
</evidence>
<sequence length="213" mass="23567">MSSALADQLRRRTGELPFALPPQAEQTLLDFIALLEKWNHAYNLTAVRQPAQMISRHLMDSLVVAPYLHGQRILDVGSGAGLPGIPLALACPGRQFTLLDSNGKKVRFMRQAAAELGLENVSVVHSRVEQFQSSPGFDTIIARAYATLGELIRGARHVCRPDGRFLVMKGTYPVAEFDDLPDTFELEASHRLAVPGLEAERHLLVVRHIADRQ</sequence>
<feature type="binding site" evidence="6">
    <location>
        <begin position="128"/>
        <end position="129"/>
    </location>
    <ligand>
        <name>S-adenosyl-L-methionine</name>
        <dbReference type="ChEBI" id="CHEBI:59789"/>
    </ligand>
</feature>
<gene>
    <name evidence="6" type="primary">rsmG</name>
    <name evidence="7" type="ORF">EDC23_0092</name>
</gene>
<dbReference type="PIRSF" id="PIRSF003078">
    <property type="entry name" value="GidB"/>
    <property type="match status" value="1"/>
</dbReference>
<dbReference type="RefSeq" id="WP_208321234.1">
    <property type="nucleotide sequence ID" value="NZ_SOQX01000001.1"/>
</dbReference>
<keyword evidence="3 6" id="KW-0489">Methyltransferase</keyword>
<dbReference type="CDD" id="cd02440">
    <property type="entry name" value="AdoMet_MTases"/>
    <property type="match status" value="1"/>
</dbReference>
<dbReference type="EC" id="2.1.1.170" evidence="6"/>
<feature type="binding site" evidence="6">
    <location>
        <position position="82"/>
    </location>
    <ligand>
        <name>S-adenosyl-L-methionine</name>
        <dbReference type="ChEBI" id="CHEBI:59789"/>
    </ligand>
</feature>
<comment type="caution">
    <text evidence="7">The sequence shown here is derived from an EMBL/GenBank/DDBJ whole genome shotgun (WGS) entry which is preliminary data.</text>
</comment>
<dbReference type="SUPFAM" id="SSF53335">
    <property type="entry name" value="S-adenosyl-L-methionine-dependent methyltransferases"/>
    <property type="match status" value="1"/>
</dbReference>
<evidence type="ECO:0000256" key="2">
    <source>
        <dbReference type="ARBA" id="ARBA00022552"/>
    </source>
</evidence>
<dbReference type="Gene3D" id="3.40.50.150">
    <property type="entry name" value="Vaccinia Virus protein VP39"/>
    <property type="match status" value="1"/>
</dbReference>
<dbReference type="PANTHER" id="PTHR31760">
    <property type="entry name" value="S-ADENOSYL-L-METHIONINE-DEPENDENT METHYLTRANSFERASES SUPERFAMILY PROTEIN"/>
    <property type="match status" value="1"/>
</dbReference>
<evidence type="ECO:0000256" key="1">
    <source>
        <dbReference type="ARBA" id="ARBA00022490"/>
    </source>
</evidence>
<comment type="similarity">
    <text evidence="6">Belongs to the methyltransferase superfamily. RNA methyltransferase RsmG family.</text>
</comment>
<dbReference type="Pfam" id="PF02527">
    <property type="entry name" value="GidB"/>
    <property type="match status" value="1"/>
</dbReference>
<dbReference type="EMBL" id="SOQX01000001">
    <property type="protein sequence ID" value="TDY03723.1"/>
    <property type="molecule type" value="Genomic_DNA"/>
</dbReference>
<protein>
    <recommendedName>
        <fullName evidence="6">Ribosomal RNA small subunit methyltransferase G</fullName>
        <ecNumber evidence="6">2.1.1.170</ecNumber>
    </recommendedName>
    <alternativeName>
        <fullName evidence="6">16S rRNA 7-methylguanosine methyltransferase</fullName>
        <shortName evidence="6">16S rRNA m7G methyltransferase</shortName>
    </alternativeName>
</protein>
<comment type="catalytic activity">
    <reaction evidence="6">
        <text>guanosine(527) in 16S rRNA + S-adenosyl-L-methionine = N(7)-methylguanosine(527) in 16S rRNA + S-adenosyl-L-homocysteine</text>
        <dbReference type="Rhea" id="RHEA:42732"/>
        <dbReference type="Rhea" id="RHEA-COMP:10209"/>
        <dbReference type="Rhea" id="RHEA-COMP:10210"/>
        <dbReference type="ChEBI" id="CHEBI:57856"/>
        <dbReference type="ChEBI" id="CHEBI:59789"/>
        <dbReference type="ChEBI" id="CHEBI:74269"/>
        <dbReference type="ChEBI" id="CHEBI:74480"/>
        <dbReference type="EC" id="2.1.1.170"/>
    </reaction>
</comment>
<feature type="binding site" evidence="6">
    <location>
        <position position="77"/>
    </location>
    <ligand>
        <name>S-adenosyl-L-methionine</name>
        <dbReference type="ChEBI" id="CHEBI:59789"/>
    </ligand>
</feature>
<comment type="function">
    <text evidence="6">Specifically methylates the N7 position of guanine in position 527 of 16S rRNA.</text>
</comment>
<dbReference type="AlphaFoldDB" id="A0A4R8J1L3"/>
<dbReference type="GO" id="GO:0070043">
    <property type="term" value="F:rRNA (guanine-N7-)-methyltransferase activity"/>
    <property type="evidence" value="ECO:0007669"/>
    <property type="project" value="UniProtKB-UniRule"/>
</dbReference>
<evidence type="ECO:0000313" key="8">
    <source>
        <dbReference type="Proteomes" id="UP000294914"/>
    </source>
</evidence>
<evidence type="ECO:0000256" key="4">
    <source>
        <dbReference type="ARBA" id="ARBA00022679"/>
    </source>
</evidence>
<dbReference type="PANTHER" id="PTHR31760:SF0">
    <property type="entry name" value="S-ADENOSYL-L-METHIONINE-DEPENDENT METHYLTRANSFERASES SUPERFAMILY PROTEIN"/>
    <property type="match status" value="1"/>
</dbReference>
<keyword evidence="5 6" id="KW-0949">S-adenosyl-L-methionine</keyword>
<dbReference type="NCBIfam" id="TIGR00138">
    <property type="entry name" value="rsmG_gidB"/>
    <property type="match status" value="1"/>
</dbReference>
<reference evidence="7 8" key="1">
    <citation type="submission" date="2019-03" db="EMBL/GenBank/DDBJ databases">
        <title>Genomic Encyclopedia of Type Strains, Phase IV (KMG-IV): sequencing the most valuable type-strain genomes for metagenomic binning, comparative biology and taxonomic classification.</title>
        <authorList>
            <person name="Goeker M."/>
        </authorList>
    </citation>
    <scope>NUCLEOTIDE SEQUENCE [LARGE SCALE GENOMIC DNA]</scope>
    <source>
        <strain evidence="7 8">DSM 16326</strain>
    </source>
</reference>
<keyword evidence="8" id="KW-1185">Reference proteome</keyword>
<keyword evidence="2 6" id="KW-0698">rRNA processing</keyword>
<dbReference type="HAMAP" id="MF_00074">
    <property type="entry name" value="16SrRNA_methyltr_G"/>
    <property type="match status" value="1"/>
</dbReference>
<dbReference type="Proteomes" id="UP000294914">
    <property type="component" value="Unassembled WGS sequence"/>
</dbReference>
<evidence type="ECO:0000256" key="6">
    <source>
        <dbReference type="HAMAP-Rule" id="MF_00074"/>
    </source>
</evidence>
<feature type="binding site" evidence="6">
    <location>
        <position position="143"/>
    </location>
    <ligand>
        <name>S-adenosyl-L-methionine</name>
        <dbReference type="ChEBI" id="CHEBI:59789"/>
    </ligand>
</feature>
<name>A0A4R8J1L3_9GAMM</name>
<comment type="subcellular location">
    <subcellularLocation>
        <location evidence="6">Cytoplasm</location>
    </subcellularLocation>
</comment>
<evidence type="ECO:0000313" key="7">
    <source>
        <dbReference type="EMBL" id="TDY03723.1"/>
    </source>
</evidence>
<dbReference type="InterPro" id="IPR029063">
    <property type="entry name" value="SAM-dependent_MTases_sf"/>
</dbReference>
<proteinExistence type="inferred from homology"/>
<dbReference type="InterPro" id="IPR003682">
    <property type="entry name" value="rRNA_ssu_MeTfrase_G"/>
</dbReference>
<keyword evidence="4 6" id="KW-0808">Transferase</keyword>
<evidence type="ECO:0000256" key="3">
    <source>
        <dbReference type="ARBA" id="ARBA00022603"/>
    </source>
</evidence>
<keyword evidence="1 6" id="KW-0963">Cytoplasm</keyword>
<accession>A0A4R8J1L3</accession>